<dbReference type="Gene3D" id="1.10.10.10">
    <property type="entry name" value="Winged helix-like DNA-binding domain superfamily/Winged helix DNA-binding domain"/>
    <property type="match status" value="1"/>
</dbReference>
<dbReference type="EMBL" id="FMSV02000214">
    <property type="protein sequence ID" value="SEH05364.1"/>
    <property type="molecule type" value="Genomic_DNA"/>
</dbReference>
<protein>
    <recommendedName>
        <fullName evidence="4">Helix-turn-helix domain-containing protein</fullName>
    </recommendedName>
</protein>
<dbReference type="Pfam" id="PF13730">
    <property type="entry name" value="HTH_36"/>
    <property type="match status" value="1"/>
</dbReference>
<feature type="region of interest" description="Disordered" evidence="1">
    <location>
        <begin position="113"/>
        <end position="134"/>
    </location>
</feature>
<evidence type="ECO:0008006" key="4">
    <source>
        <dbReference type="Google" id="ProtNLM"/>
    </source>
</evidence>
<gene>
    <name evidence="2" type="ORF">MBHS_01217</name>
</gene>
<evidence type="ECO:0000313" key="2">
    <source>
        <dbReference type="EMBL" id="SEH05364.1"/>
    </source>
</evidence>
<accession>A0A1H6F8K4</accession>
<dbReference type="InterPro" id="IPR036388">
    <property type="entry name" value="WH-like_DNA-bd_sf"/>
</dbReference>
<dbReference type="AlphaFoldDB" id="A0A1H6F8K4"/>
<name>A0A1H6F8K4_9GAMM</name>
<evidence type="ECO:0000313" key="3">
    <source>
        <dbReference type="Proteomes" id="UP000236724"/>
    </source>
</evidence>
<dbReference type="OrthoDB" id="3173312at2"/>
<dbReference type="RefSeq" id="WP_103919310.1">
    <property type="nucleotide sequence ID" value="NZ_FMSV02000214.1"/>
</dbReference>
<organism evidence="2 3">
    <name type="scientific">Candidatus Venteria ishoeyi</name>
    <dbReference type="NCBI Taxonomy" id="1899563"/>
    <lineage>
        <taxon>Bacteria</taxon>
        <taxon>Pseudomonadati</taxon>
        <taxon>Pseudomonadota</taxon>
        <taxon>Gammaproteobacteria</taxon>
        <taxon>Thiotrichales</taxon>
        <taxon>Thiotrichaceae</taxon>
        <taxon>Venteria</taxon>
    </lineage>
</organism>
<keyword evidence="3" id="KW-1185">Reference proteome</keyword>
<evidence type="ECO:0000256" key="1">
    <source>
        <dbReference type="SAM" id="MobiDB-lite"/>
    </source>
</evidence>
<proteinExistence type="predicted"/>
<sequence>MSKKDISKNYLTIQGWMVQDLELKGNELLAYALIHGFSQDNETEFTGSVNYICTWLNCSKSTVLRTMNALVKRGLIIKEVEMKNNLTFNHYKVNFSKINQNDIGGVKMKRGVSKRTKGGCQNETEGGVKMKPNNTINNKDINKDIKKGSSFFVLIESKRGKSEKIDFDYFKDRFTVKEESMIISQRRLNKNFTVDDFDKILNQFFIDKTMIVFDNQNHFFSSLTLYVKNNSNVVAKNNTPQIEDQFGYA</sequence>
<reference evidence="2 3" key="1">
    <citation type="submission" date="2016-10" db="EMBL/GenBank/DDBJ databases">
        <authorList>
            <person name="de Groot N.N."/>
        </authorList>
    </citation>
    <scope>NUCLEOTIDE SEQUENCE [LARGE SCALE GENOMIC DNA]</scope>
    <source>
        <strain evidence="2">MBHS1</strain>
    </source>
</reference>
<dbReference type="Proteomes" id="UP000236724">
    <property type="component" value="Unassembled WGS sequence"/>
</dbReference>